<feature type="non-terminal residue" evidence="1">
    <location>
        <position position="67"/>
    </location>
</feature>
<dbReference type="HOGENOM" id="CLU_2819896_0_0_1"/>
<protein>
    <recommendedName>
        <fullName evidence="4">RNA-directed DNA polymerase from mobile element jockey</fullName>
    </recommendedName>
</protein>
<dbReference type="Proteomes" id="UP000001555">
    <property type="component" value="Unassembled WGS sequence"/>
</dbReference>
<dbReference type="InParanoid" id="B7PST9"/>
<accession>B7PST9</accession>
<dbReference type="VEuPathDB" id="VectorBase:ISCI008313"/>
<gene>
    <name evidence="1" type="ORF">IscW_ISCW008313</name>
</gene>
<name>B7PST9_IXOSC</name>
<dbReference type="VEuPathDB" id="VectorBase:ISCW008313"/>
<sequence>SILPKEDSLRSLIDATECNIDVLTETWLNSSICDTELLSTFPNFDIFRRDRANKRGGGVLLAAHRNM</sequence>
<dbReference type="Gene3D" id="3.60.10.10">
    <property type="entry name" value="Endonuclease/exonuclease/phosphatase"/>
    <property type="match status" value="1"/>
</dbReference>
<feature type="non-terminal residue" evidence="1">
    <location>
        <position position="1"/>
    </location>
</feature>
<evidence type="ECO:0000313" key="3">
    <source>
        <dbReference type="Proteomes" id="UP000001555"/>
    </source>
</evidence>
<proteinExistence type="predicted"/>
<keyword evidence="3" id="KW-1185">Reference proteome</keyword>
<evidence type="ECO:0000313" key="2">
    <source>
        <dbReference type="EnsemblMetazoa" id="ISCW008313-PA"/>
    </source>
</evidence>
<dbReference type="EMBL" id="ABJB010670118">
    <property type="status" value="NOT_ANNOTATED_CDS"/>
    <property type="molecule type" value="Genomic_DNA"/>
</dbReference>
<organism>
    <name type="scientific">Ixodes scapularis</name>
    <name type="common">Black-legged tick</name>
    <name type="synonym">Deer tick</name>
    <dbReference type="NCBI Taxonomy" id="6945"/>
    <lineage>
        <taxon>Eukaryota</taxon>
        <taxon>Metazoa</taxon>
        <taxon>Ecdysozoa</taxon>
        <taxon>Arthropoda</taxon>
        <taxon>Chelicerata</taxon>
        <taxon>Arachnida</taxon>
        <taxon>Acari</taxon>
        <taxon>Parasitiformes</taxon>
        <taxon>Ixodida</taxon>
        <taxon>Ixodoidea</taxon>
        <taxon>Ixodidae</taxon>
        <taxon>Ixodinae</taxon>
        <taxon>Ixodes</taxon>
    </lineage>
</organism>
<dbReference type="EMBL" id="DS780663">
    <property type="protein sequence ID" value="EEC09661.1"/>
    <property type="molecule type" value="Genomic_DNA"/>
</dbReference>
<dbReference type="PaxDb" id="6945-B7PST9"/>
<dbReference type="AlphaFoldDB" id="B7PST9"/>
<dbReference type="InterPro" id="IPR036691">
    <property type="entry name" value="Endo/exonu/phosph_ase_sf"/>
</dbReference>
<evidence type="ECO:0000313" key="1">
    <source>
        <dbReference type="EMBL" id="EEC09661.1"/>
    </source>
</evidence>
<evidence type="ECO:0008006" key="4">
    <source>
        <dbReference type="Google" id="ProtNLM"/>
    </source>
</evidence>
<dbReference type="EnsemblMetazoa" id="ISCW008313-RA">
    <property type="protein sequence ID" value="ISCW008313-PA"/>
    <property type="gene ID" value="ISCW008313"/>
</dbReference>
<reference evidence="1 3" key="1">
    <citation type="submission" date="2008-03" db="EMBL/GenBank/DDBJ databases">
        <title>Annotation of Ixodes scapularis.</title>
        <authorList>
            <consortium name="Ixodes scapularis Genome Project Consortium"/>
            <person name="Caler E."/>
            <person name="Hannick L.I."/>
            <person name="Bidwell S."/>
            <person name="Joardar V."/>
            <person name="Thiagarajan M."/>
            <person name="Amedeo P."/>
            <person name="Galinsky K.J."/>
            <person name="Schobel S."/>
            <person name="Inman J."/>
            <person name="Hostetler J."/>
            <person name="Miller J."/>
            <person name="Hammond M."/>
            <person name="Megy K."/>
            <person name="Lawson D."/>
            <person name="Kodira C."/>
            <person name="Sutton G."/>
            <person name="Meyer J."/>
            <person name="Hill C.A."/>
            <person name="Birren B."/>
            <person name="Nene V."/>
            <person name="Collins F."/>
            <person name="Alarcon-Chaidez F."/>
            <person name="Wikel S."/>
            <person name="Strausberg R."/>
        </authorList>
    </citation>
    <scope>NUCLEOTIDE SEQUENCE [LARGE SCALE GENOMIC DNA]</scope>
    <source>
        <strain evidence="3">Wikel</strain>
        <strain evidence="1">Wikel colony</strain>
    </source>
</reference>
<reference evidence="2" key="2">
    <citation type="submission" date="2020-05" db="UniProtKB">
        <authorList>
            <consortium name="EnsemblMetazoa"/>
        </authorList>
    </citation>
    <scope>IDENTIFICATION</scope>
    <source>
        <strain evidence="2">wikel</strain>
    </source>
</reference>